<dbReference type="InterPro" id="IPR032508">
    <property type="entry name" value="FecR_C"/>
</dbReference>
<name>A0ABR7YBV5_9SPHI</name>
<accession>A0ABR7YBV5</accession>
<evidence type="ECO:0000313" key="5">
    <source>
        <dbReference type="Proteomes" id="UP000651271"/>
    </source>
</evidence>
<feature type="transmembrane region" description="Helical" evidence="1">
    <location>
        <begin position="91"/>
        <end position="111"/>
    </location>
</feature>
<sequence>MSNTEEHYLFLINKLLHGDITKAESEELMRLSEGDIVRLSFIKYLTSSVDTSDLLEAEIVYEKTKPNDLIQEETIIPAPSKIINSSRLYKIASIAAAIVIVAFSSIYYFYYVSESANDDWQYISTNRGERKFLTLKDGTEVWLNNESELKVLKGYGEEHRRMELKGEGYFSVAKNPKLPLLIHTKDTEVKVIGTVFNLSAYPESGATTTSLIEGKVSLKIEGGNHTKEIIMNPGDQVRISKANIEKNAADLSLKELILKEAVSYTKADVKDDKVSDMLWVDNKLVFNNLTLSEIAVKLGRWYNKEIIIQKDELRDLSFSGTFQEKECTQVLDILKKTNLKINYQLKNDTIYIH</sequence>
<dbReference type="Pfam" id="PF04773">
    <property type="entry name" value="FecR"/>
    <property type="match status" value="1"/>
</dbReference>
<dbReference type="Pfam" id="PF16344">
    <property type="entry name" value="FecR_C"/>
    <property type="match status" value="1"/>
</dbReference>
<dbReference type="PANTHER" id="PTHR30273:SF2">
    <property type="entry name" value="PROTEIN FECR"/>
    <property type="match status" value="1"/>
</dbReference>
<evidence type="ECO:0000256" key="1">
    <source>
        <dbReference type="SAM" id="Phobius"/>
    </source>
</evidence>
<reference evidence="4 5" key="1">
    <citation type="submission" date="2020-08" db="EMBL/GenBank/DDBJ databases">
        <title>Sphingobacterium sp. DN04309 isolated from aquaculture water.</title>
        <authorList>
            <person name="Zhang M."/>
        </authorList>
    </citation>
    <scope>NUCLEOTIDE SEQUENCE [LARGE SCALE GENOMIC DNA]</scope>
    <source>
        <strain evidence="4 5">DN04309</strain>
    </source>
</reference>
<keyword evidence="1" id="KW-1133">Transmembrane helix</keyword>
<dbReference type="PANTHER" id="PTHR30273">
    <property type="entry name" value="PERIPLASMIC SIGNAL SENSOR AND SIGMA FACTOR ACTIVATOR FECR-RELATED"/>
    <property type="match status" value="1"/>
</dbReference>
<comment type="caution">
    <text evidence="4">The sequence shown here is derived from an EMBL/GenBank/DDBJ whole genome shotgun (WGS) entry which is preliminary data.</text>
</comment>
<evidence type="ECO:0000259" key="2">
    <source>
        <dbReference type="Pfam" id="PF04773"/>
    </source>
</evidence>
<keyword evidence="5" id="KW-1185">Reference proteome</keyword>
<feature type="domain" description="FecR protein" evidence="2">
    <location>
        <begin position="123"/>
        <end position="216"/>
    </location>
</feature>
<evidence type="ECO:0000313" key="4">
    <source>
        <dbReference type="EMBL" id="MBD1428781.1"/>
    </source>
</evidence>
<keyword evidence="1" id="KW-0472">Membrane</keyword>
<dbReference type="EMBL" id="JACOIJ010000005">
    <property type="protein sequence ID" value="MBD1428781.1"/>
    <property type="molecule type" value="Genomic_DNA"/>
</dbReference>
<dbReference type="InterPro" id="IPR012373">
    <property type="entry name" value="Ferrdict_sens_TM"/>
</dbReference>
<keyword evidence="1" id="KW-0812">Transmembrane</keyword>
<organism evidence="4 5">
    <name type="scientific">Sphingobacterium litopenaei</name>
    <dbReference type="NCBI Taxonomy" id="2763500"/>
    <lineage>
        <taxon>Bacteria</taxon>
        <taxon>Pseudomonadati</taxon>
        <taxon>Bacteroidota</taxon>
        <taxon>Sphingobacteriia</taxon>
        <taxon>Sphingobacteriales</taxon>
        <taxon>Sphingobacteriaceae</taxon>
        <taxon>Sphingobacterium</taxon>
    </lineage>
</organism>
<gene>
    <name evidence="4" type="ORF">H8B04_04210</name>
</gene>
<dbReference type="Gene3D" id="3.55.50.30">
    <property type="match status" value="1"/>
</dbReference>
<feature type="domain" description="Protein FecR C-terminal" evidence="3">
    <location>
        <begin position="283"/>
        <end position="352"/>
    </location>
</feature>
<protein>
    <submittedName>
        <fullName evidence="4">DUF4974 domain-containing protein</fullName>
    </submittedName>
</protein>
<dbReference type="RefSeq" id="WP_190301550.1">
    <property type="nucleotide sequence ID" value="NZ_JACOIJ010000005.1"/>
</dbReference>
<dbReference type="Proteomes" id="UP000651271">
    <property type="component" value="Unassembled WGS sequence"/>
</dbReference>
<evidence type="ECO:0000259" key="3">
    <source>
        <dbReference type="Pfam" id="PF16344"/>
    </source>
</evidence>
<proteinExistence type="predicted"/>
<dbReference type="Gene3D" id="2.60.120.1440">
    <property type="match status" value="1"/>
</dbReference>
<dbReference type="InterPro" id="IPR006860">
    <property type="entry name" value="FecR"/>
</dbReference>